<sequence length="173" mass="19441">MGNCQAIDAASMVLQHPNGRAERLYWPVTASEVMKMHPGHYVALIITICIPDEEEKQHQSNRVRVTRVKLLKPTDILVLGQAYRLITSQEVMKGLWAKKYGKTKKKESESAENPLRVRKGQGSECTSEDGMLQSQAAKQEKHRQRTVPSGSVKSRPWRPSLESISEAAIPHQS</sequence>
<comment type="caution">
    <text evidence="2">The sequence shown here is derived from an EMBL/GenBank/DDBJ whole genome shotgun (WGS) entry which is preliminary data.</text>
</comment>
<dbReference type="PANTHER" id="PTHR33413">
    <property type="entry name" value="EXPRESSED PROTEIN"/>
    <property type="match status" value="1"/>
</dbReference>
<evidence type="ECO:0000313" key="3">
    <source>
        <dbReference type="Proteomes" id="UP001420932"/>
    </source>
</evidence>
<dbReference type="Proteomes" id="UP001420932">
    <property type="component" value="Unassembled WGS sequence"/>
</dbReference>
<name>A0AAP0NNF9_9MAGN</name>
<organism evidence="2 3">
    <name type="scientific">Stephania yunnanensis</name>
    <dbReference type="NCBI Taxonomy" id="152371"/>
    <lineage>
        <taxon>Eukaryota</taxon>
        <taxon>Viridiplantae</taxon>
        <taxon>Streptophyta</taxon>
        <taxon>Embryophyta</taxon>
        <taxon>Tracheophyta</taxon>
        <taxon>Spermatophyta</taxon>
        <taxon>Magnoliopsida</taxon>
        <taxon>Ranunculales</taxon>
        <taxon>Menispermaceae</taxon>
        <taxon>Menispermoideae</taxon>
        <taxon>Cissampelideae</taxon>
        <taxon>Stephania</taxon>
    </lineage>
</organism>
<keyword evidence="3" id="KW-1185">Reference proteome</keyword>
<dbReference type="Pfam" id="PF14009">
    <property type="entry name" value="PADRE"/>
    <property type="match status" value="1"/>
</dbReference>
<dbReference type="PANTHER" id="PTHR33413:SF4">
    <property type="entry name" value="D-RIBOSE-BINDING PERIPLASMIC PROTEIN"/>
    <property type="match status" value="1"/>
</dbReference>
<dbReference type="EMBL" id="JBBNAF010000009">
    <property type="protein sequence ID" value="KAK9113872.1"/>
    <property type="molecule type" value="Genomic_DNA"/>
</dbReference>
<evidence type="ECO:0000313" key="2">
    <source>
        <dbReference type="EMBL" id="KAK9113872.1"/>
    </source>
</evidence>
<accession>A0AAP0NNF9</accession>
<protein>
    <submittedName>
        <fullName evidence="2">Uncharacterized protein</fullName>
    </submittedName>
</protein>
<gene>
    <name evidence="2" type="ORF">Syun_020669</name>
</gene>
<feature type="region of interest" description="Disordered" evidence="1">
    <location>
        <begin position="102"/>
        <end position="173"/>
    </location>
</feature>
<evidence type="ECO:0000256" key="1">
    <source>
        <dbReference type="SAM" id="MobiDB-lite"/>
    </source>
</evidence>
<proteinExistence type="predicted"/>
<dbReference type="InterPro" id="IPR025322">
    <property type="entry name" value="PADRE_dom"/>
</dbReference>
<reference evidence="2 3" key="1">
    <citation type="submission" date="2024-01" db="EMBL/GenBank/DDBJ databases">
        <title>Genome assemblies of Stephania.</title>
        <authorList>
            <person name="Yang L."/>
        </authorList>
    </citation>
    <scope>NUCLEOTIDE SEQUENCE [LARGE SCALE GENOMIC DNA]</scope>
    <source>
        <strain evidence="2">YNDBR</strain>
        <tissue evidence="2">Leaf</tissue>
    </source>
</reference>
<dbReference type="AlphaFoldDB" id="A0AAP0NNF9"/>